<comment type="subcellular location">
    <subcellularLocation>
        <location evidence="1">Membrane</location>
        <topology evidence="1">Multi-pass membrane protein</topology>
    </subcellularLocation>
</comment>
<evidence type="ECO:0000256" key="3">
    <source>
        <dbReference type="ARBA" id="ARBA00022989"/>
    </source>
</evidence>
<evidence type="ECO:0000313" key="7">
    <source>
        <dbReference type="EMBL" id="SHI83625.1"/>
    </source>
</evidence>
<reference evidence="7 8" key="1">
    <citation type="submission" date="2016-11" db="EMBL/GenBank/DDBJ databases">
        <authorList>
            <person name="Jaros S."/>
            <person name="Januszkiewicz K."/>
            <person name="Wedrychowicz H."/>
        </authorList>
    </citation>
    <scope>NUCLEOTIDE SEQUENCE [LARGE SCALE GENOMIC DNA]</scope>
    <source>
        <strain evidence="7 8">DSM 22807</strain>
    </source>
</reference>
<dbReference type="GO" id="GO:0009403">
    <property type="term" value="P:toxin biosynthetic process"/>
    <property type="evidence" value="ECO:0007669"/>
    <property type="project" value="InterPro"/>
</dbReference>
<feature type="transmembrane region" description="Helical" evidence="6">
    <location>
        <begin position="123"/>
        <end position="144"/>
    </location>
</feature>
<evidence type="ECO:0000256" key="2">
    <source>
        <dbReference type="ARBA" id="ARBA00022692"/>
    </source>
</evidence>
<keyword evidence="4 6" id="KW-0472">Membrane</keyword>
<keyword evidence="8" id="KW-1185">Reference proteome</keyword>
<dbReference type="PANTHER" id="PTHR37306">
    <property type="entry name" value="COLICIN V PRODUCTION PROTEIN"/>
    <property type="match status" value="1"/>
</dbReference>
<dbReference type="PANTHER" id="PTHR37306:SF1">
    <property type="entry name" value="COLICIN V PRODUCTION PROTEIN"/>
    <property type="match status" value="1"/>
</dbReference>
<protein>
    <submittedName>
        <fullName evidence="7">Membrane protein required for colicin V production</fullName>
    </submittedName>
</protein>
<dbReference type="Pfam" id="PF02674">
    <property type="entry name" value="Colicin_V"/>
    <property type="match status" value="1"/>
</dbReference>
<sequence>MVSFFTQSVVFVLYSFIYFLENMSFIDIVFAVFLSYALYKGIKNGLFVELASLIALVAGIFVAIKFSYVLKSVLETKVSWEPKYIEISAFALTFILVVVIIHLSAKVLTKIADFAYLGWMNKLAGAFFSAIKTILMLSVVILLFEKMNVNNMLVEQETLDESIFYNPTKEISAFLYPKIEEWYENSIQPSVDSERSNDLEDENTESDSEQQTE</sequence>
<keyword evidence="2 6" id="KW-0812">Transmembrane</keyword>
<dbReference type="EMBL" id="FQZH01000001">
    <property type="protein sequence ID" value="SHI83625.1"/>
    <property type="molecule type" value="Genomic_DNA"/>
</dbReference>
<evidence type="ECO:0000313" key="8">
    <source>
        <dbReference type="Proteomes" id="UP000184232"/>
    </source>
</evidence>
<organism evidence="7 8">
    <name type="scientific">Flavobacterium haoranii</name>
    <dbReference type="NCBI Taxonomy" id="683124"/>
    <lineage>
        <taxon>Bacteria</taxon>
        <taxon>Pseudomonadati</taxon>
        <taxon>Bacteroidota</taxon>
        <taxon>Flavobacteriia</taxon>
        <taxon>Flavobacteriales</taxon>
        <taxon>Flavobacteriaceae</taxon>
        <taxon>Flavobacterium</taxon>
    </lineage>
</organism>
<evidence type="ECO:0000256" key="4">
    <source>
        <dbReference type="ARBA" id="ARBA00023136"/>
    </source>
</evidence>
<feature type="region of interest" description="Disordered" evidence="5">
    <location>
        <begin position="189"/>
        <end position="213"/>
    </location>
</feature>
<dbReference type="InterPro" id="IPR003825">
    <property type="entry name" value="Colicin-V_CvpA"/>
</dbReference>
<feature type="transmembrane region" description="Helical" evidence="6">
    <location>
        <begin position="12"/>
        <end position="39"/>
    </location>
</feature>
<gene>
    <name evidence="7" type="ORF">SAMN05444337_0920</name>
</gene>
<name>A0A1M6EDS0_9FLAO</name>
<dbReference type="STRING" id="683124.SAMN05444337_0920"/>
<feature type="transmembrane region" description="Helical" evidence="6">
    <location>
        <begin position="46"/>
        <end position="64"/>
    </location>
</feature>
<evidence type="ECO:0000256" key="1">
    <source>
        <dbReference type="ARBA" id="ARBA00004141"/>
    </source>
</evidence>
<feature type="compositionally biased region" description="Acidic residues" evidence="5">
    <location>
        <begin position="199"/>
        <end position="213"/>
    </location>
</feature>
<keyword evidence="3 6" id="KW-1133">Transmembrane helix</keyword>
<accession>A0A1M6EDS0</accession>
<evidence type="ECO:0000256" key="6">
    <source>
        <dbReference type="SAM" id="Phobius"/>
    </source>
</evidence>
<dbReference type="AlphaFoldDB" id="A0A1M6EDS0"/>
<dbReference type="Proteomes" id="UP000184232">
    <property type="component" value="Unassembled WGS sequence"/>
</dbReference>
<evidence type="ECO:0000256" key="5">
    <source>
        <dbReference type="SAM" id="MobiDB-lite"/>
    </source>
</evidence>
<proteinExistence type="predicted"/>
<dbReference type="GO" id="GO:0016020">
    <property type="term" value="C:membrane"/>
    <property type="evidence" value="ECO:0007669"/>
    <property type="project" value="UniProtKB-SubCell"/>
</dbReference>
<feature type="transmembrane region" description="Helical" evidence="6">
    <location>
        <begin position="84"/>
        <end position="103"/>
    </location>
</feature>